<organism evidence="2 3">
    <name type="scientific">Haemaphysalis longicornis</name>
    <name type="common">Bush tick</name>
    <dbReference type="NCBI Taxonomy" id="44386"/>
    <lineage>
        <taxon>Eukaryota</taxon>
        <taxon>Metazoa</taxon>
        <taxon>Ecdysozoa</taxon>
        <taxon>Arthropoda</taxon>
        <taxon>Chelicerata</taxon>
        <taxon>Arachnida</taxon>
        <taxon>Acari</taxon>
        <taxon>Parasitiformes</taxon>
        <taxon>Ixodida</taxon>
        <taxon>Ixodoidea</taxon>
        <taxon>Ixodidae</taxon>
        <taxon>Haemaphysalinae</taxon>
        <taxon>Haemaphysalis</taxon>
    </lineage>
</organism>
<accession>A0A9J6FUU6</accession>
<feature type="compositionally biased region" description="Polar residues" evidence="1">
    <location>
        <begin position="125"/>
        <end position="138"/>
    </location>
</feature>
<comment type="caution">
    <text evidence="2">The sequence shown here is derived from an EMBL/GenBank/DDBJ whole genome shotgun (WGS) entry which is preliminary data.</text>
</comment>
<dbReference type="EMBL" id="JABSTR010000004">
    <property type="protein sequence ID" value="KAH9366579.1"/>
    <property type="molecule type" value="Genomic_DNA"/>
</dbReference>
<dbReference type="Proteomes" id="UP000821853">
    <property type="component" value="Chromosome 2"/>
</dbReference>
<protein>
    <submittedName>
        <fullName evidence="2">Uncharacterized protein</fullName>
    </submittedName>
</protein>
<feature type="region of interest" description="Disordered" evidence="1">
    <location>
        <begin position="99"/>
        <end position="206"/>
    </location>
</feature>
<evidence type="ECO:0000256" key="1">
    <source>
        <dbReference type="SAM" id="MobiDB-lite"/>
    </source>
</evidence>
<sequence length="206" mass="21962">MCVTRAVFPAPLVLSSKMERAGRVANVATILQSFATFSGQPGVARSPYAHQRHGLVNTPADHTYCFQWRCQCQQVSTKAAHLGASSSFRILCCRHGSAGHRNGRCATPPTSPPSRRRYTHPSGRTPGSQGETGPNPSDTAREAEGPAEGFAVPDAHKLAAGSDFRRAGPGVRGVPPLQEKNEEQPSHMSPAPTTITPFMSVPPWGV</sequence>
<dbReference type="VEuPathDB" id="VectorBase:HLOH_042674"/>
<evidence type="ECO:0000313" key="2">
    <source>
        <dbReference type="EMBL" id="KAH9366579.1"/>
    </source>
</evidence>
<gene>
    <name evidence="2" type="ORF">HPB48_022677</name>
</gene>
<keyword evidence="3" id="KW-1185">Reference proteome</keyword>
<reference evidence="2 3" key="1">
    <citation type="journal article" date="2020" name="Cell">
        <title>Large-Scale Comparative Analyses of Tick Genomes Elucidate Their Genetic Diversity and Vector Capacities.</title>
        <authorList>
            <consortium name="Tick Genome and Microbiome Consortium (TIGMIC)"/>
            <person name="Jia N."/>
            <person name="Wang J."/>
            <person name="Shi W."/>
            <person name="Du L."/>
            <person name="Sun Y."/>
            <person name="Zhan W."/>
            <person name="Jiang J.F."/>
            <person name="Wang Q."/>
            <person name="Zhang B."/>
            <person name="Ji P."/>
            <person name="Bell-Sakyi L."/>
            <person name="Cui X.M."/>
            <person name="Yuan T.T."/>
            <person name="Jiang B.G."/>
            <person name="Yang W.F."/>
            <person name="Lam T.T."/>
            <person name="Chang Q.C."/>
            <person name="Ding S.J."/>
            <person name="Wang X.J."/>
            <person name="Zhu J.G."/>
            <person name="Ruan X.D."/>
            <person name="Zhao L."/>
            <person name="Wei J.T."/>
            <person name="Ye R.Z."/>
            <person name="Que T.C."/>
            <person name="Du C.H."/>
            <person name="Zhou Y.H."/>
            <person name="Cheng J.X."/>
            <person name="Dai P.F."/>
            <person name="Guo W.B."/>
            <person name="Han X.H."/>
            <person name="Huang E.J."/>
            <person name="Li L.F."/>
            <person name="Wei W."/>
            <person name="Gao Y.C."/>
            <person name="Liu J.Z."/>
            <person name="Shao H.Z."/>
            <person name="Wang X."/>
            <person name="Wang C.C."/>
            <person name="Yang T.C."/>
            <person name="Huo Q.B."/>
            <person name="Li W."/>
            <person name="Chen H.Y."/>
            <person name="Chen S.E."/>
            <person name="Zhou L.G."/>
            <person name="Ni X.B."/>
            <person name="Tian J.H."/>
            <person name="Sheng Y."/>
            <person name="Liu T."/>
            <person name="Pan Y.S."/>
            <person name="Xia L.Y."/>
            <person name="Li J."/>
            <person name="Zhao F."/>
            <person name="Cao W.C."/>
        </authorList>
    </citation>
    <scope>NUCLEOTIDE SEQUENCE [LARGE SCALE GENOMIC DNA]</scope>
    <source>
        <strain evidence="2">HaeL-2018</strain>
    </source>
</reference>
<evidence type="ECO:0000313" key="3">
    <source>
        <dbReference type="Proteomes" id="UP000821853"/>
    </source>
</evidence>
<proteinExistence type="predicted"/>
<dbReference type="AlphaFoldDB" id="A0A9J6FUU6"/>
<name>A0A9J6FUU6_HAELO</name>